<feature type="domain" description="DUF7788" evidence="1">
    <location>
        <begin position="90"/>
        <end position="186"/>
    </location>
</feature>
<dbReference type="AlphaFoldDB" id="A0AAD4Z1E0"/>
<feature type="domain" description="DUF7788" evidence="1">
    <location>
        <begin position="196"/>
        <end position="240"/>
    </location>
</feature>
<dbReference type="PANTHER" id="PTHR31373">
    <property type="entry name" value="OS06G0652100 PROTEIN"/>
    <property type="match status" value="1"/>
</dbReference>
<reference evidence="2 3" key="1">
    <citation type="journal article" date="2022" name="G3 (Bethesda)">
        <title>Whole-genome sequence and methylome profiling of the almond [Prunus dulcis (Mill.) D.A. Webb] cultivar 'Nonpareil'.</title>
        <authorList>
            <person name="D'Amico-Willman K.M."/>
            <person name="Ouma W.Z."/>
            <person name="Meulia T."/>
            <person name="Sideli G.M."/>
            <person name="Gradziel T.M."/>
            <person name="Fresnedo-Ramirez J."/>
        </authorList>
    </citation>
    <scope>NUCLEOTIDE SEQUENCE [LARGE SCALE GENOMIC DNA]</scope>
    <source>
        <strain evidence="2">Clone GOH B32 T37-40</strain>
    </source>
</reference>
<proteinExistence type="predicted"/>
<protein>
    <recommendedName>
        <fullName evidence="1">DUF7788 domain-containing protein</fullName>
    </recommendedName>
</protein>
<evidence type="ECO:0000313" key="3">
    <source>
        <dbReference type="Proteomes" id="UP001054821"/>
    </source>
</evidence>
<evidence type="ECO:0000313" key="2">
    <source>
        <dbReference type="EMBL" id="KAI5330067.1"/>
    </source>
</evidence>
<evidence type="ECO:0000259" key="1">
    <source>
        <dbReference type="Pfam" id="PF25043"/>
    </source>
</evidence>
<dbReference type="PANTHER" id="PTHR31373:SF17">
    <property type="entry name" value="OS06G0652100 PROTEIN"/>
    <property type="match status" value="1"/>
</dbReference>
<dbReference type="InterPro" id="IPR056690">
    <property type="entry name" value="DUF7788"/>
</dbReference>
<dbReference type="InterPro" id="IPR011205">
    <property type="entry name" value="UCP015417_vWA"/>
</dbReference>
<dbReference type="PIRSF" id="PIRSF015417">
    <property type="entry name" value="T31B5_30_vWA"/>
    <property type="match status" value="1"/>
</dbReference>
<comment type="caution">
    <text evidence="2">The sequence shown here is derived from an EMBL/GenBank/DDBJ whole genome shotgun (WGS) entry which is preliminary data.</text>
</comment>
<accession>A0AAD4Z1E0</accession>
<dbReference type="EMBL" id="JAJFAZ020000005">
    <property type="protein sequence ID" value="KAI5330067.1"/>
    <property type="molecule type" value="Genomic_DNA"/>
</dbReference>
<sequence>MYGNPTQEVSMVKKCLEEVKAAAEGGSNLRGANGIIKLDVLLPNEIIKYVEDEDFGEAAELQWKAVVEDMYLKQKQGEESWATDFMAIPVIELAVCFGFVLSELITDPAWKGKVISFGHLPDQPLLHLIQGDDLKSMREFMMRTCFRESNEGVDLRKVFDLILEVVVNENLKAEQNIKKVFVFTDFKGFFSCTSMVPHILLWNICDWKFPHSKEHHPGVTMVSGFSDNLIKSFLDNGGEIGPQALMEASIADKECQTFSQF</sequence>
<organism evidence="2 3">
    <name type="scientific">Prunus dulcis</name>
    <name type="common">Almond</name>
    <name type="synonym">Amygdalus dulcis</name>
    <dbReference type="NCBI Taxonomy" id="3755"/>
    <lineage>
        <taxon>Eukaryota</taxon>
        <taxon>Viridiplantae</taxon>
        <taxon>Streptophyta</taxon>
        <taxon>Embryophyta</taxon>
        <taxon>Tracheophyta</taxon>
        <taxon>Spermatophyta</taxon>
        <taxon>Magnoliopsida</taxon>
        <taxon>eudicotyledons</taxon>
        <taxon>Gunneridae</taxon>
        <taxon>Pentapetalae</taxon>
        <taxon>rosids</taxon>
        <taxon>fabids</taxon>
        <taxon>Rosales</taxon>
        <taxon>Rosaceae</taxon>
        <taxon>Amygdaloideae</taxon>
        <taxon>Amygdaleae</taxon>
        <taxon>Prunus</taxon>
    </lineage>
</organism>
<dbReference type="Proteomes" id="UP001054821">
    <property type="component" value="Chromosome 5"/>
</dbReference>
<name>A0AAD4Z1E0_PRUDU</name>
<keyword evidence="3" id="KW-1185">Reference proteome</keyword>
<gene>
    <name evidence="2" type="ORF">L3X38_029464</name>
</gene>
<dbReference type="Pfam" id="PF25043">
    <property type="entry name" value="DUF7788"/>
    <property type="match status" value="2"/>
</dbReference>